<feature type="region of interest" description="Disordered" evidence="1">
    <location>
        <begin position="218"/>
        <end position="274"/>
    </location>
</feature>
<feature type="region of interest" description="Disordered" evidence="1">
    <location>
        <begin position="174"/>
        <end position="194"/>
    </location>
</feature>
<comment type="caution">
    <text evidence="2">The sequence shown here is derived from an EMBL/GenBank/DDBJ whole genome shotgun (WGS) entry which is preliminary data.</text>
</comment>
<proteinExistence type="predicted"/>
<dbReference type="Proteomes" id="UP001500064">
    <property type="component" value="Unassembled WGS sequence"/>
</dbReference>
<accession>A0ABP4QVJ1</accession>
<protein>
    <submittedName>
        <fullName evidence="2">Uncharacterized protein</fullName>
    </submittedName>
</protein>
<feature type="compositionally biased region" description="Basic and acidic residues" evidence="1">
    <location>
        <begin position="252"/>
        <end position="264"/>
    </location>
</feature>
<evidence type="ECO:0000313" key="3">
    <source>
        <dbReference type="Proteomes" id="UP001500064"/>
    </source>
</evidence>
<dbReference type="EMBL" id="BAAAMU010000011">
    <property type="protein sequence ID" value="GAA1624346.1"/>
    <property type="molecule type" value="Genomic_DNA"/>
</dbReference>
<evidence type="ECO:0000313" key="2">
    <source>
        <dbReference type="EMBL" id="GAA1624346.1"/>
    </source>
</evidence>
<name>A0ABP4QVJ1_9ACTN</name>
<feature type="compositionally biased region" description="Basic residues" evidence="1">
    <location>
        <begin position="183"/>
        <end position="194"/>
    </location>
</feature>
<organism evidence="2 3">
    <name type="scientific">Nonomuraea maheshkhaliensis</name>
    <dbReference type="NCBI Taxonomy" id="419590"/>
    <lineage>
        <taxon>Bacteria</taxon>
        <taxon>Bacillati</taxon>
        <taxon>Actinomycetota</taxon>
        <taxon>Actinomycetes</taxon>
        <taxon>Streptosporangiales</taxon>
        <taxon>Streptosporangiaceae</taxon>
        <taxon>Nonomuraea</taxon>
    </lineage>
</organism>
<sequence>MPHLPRQRDLITSTPPSTDPLLADNPDRKLTLTRTSSTWDHILDRLGDYADQAEKRPWLNDCHDCDKVNPCTSLRPQQTAEYGGHVRAWRDQIVDQLADQTATTATLVRRTKMPLKTNLHNLAAAIAIQTVLTQTDICTLGNLAAYSDADLLESRRFGAARYAEWRAALRTAAEARCSQGRSTPRRRPASLRRPAPRRSWTMVFLLTSATRGCAAAPVKLRSHPSHPAAGKRAESPQERGSPFRKLGRMRLHMRERVHRTESRYGRHPSPVKPS</sequence>
<gene>
    <name evidence="2" type="ORF">GCM10009733_021270</name>
</gene>
<evidence type="ECO:0000256" key="1">
    <source>
        <dbReference type="SAM" id="MobiDB-lite"/>
    </source>
</evidence>
<reference evidence="3" key="1">
    <citation type="journal article" date="2019" name="Int. J. Syst. Evol. Microbiol.">
        <title>The Global Catalogue of Microorganisms (GCM) 10K type strain sequencing project: providing services to taxonomists for standard genome sequencing and annotation.</title>
        <authorList>
            <consortium name="The Broad Institute Genomics Platform"/>
            <consortium name="The Broad Institute Genome Sequencing Center for Infectious Disease"/>
            <person name="Wu L."/>
            <person name="Ma J."/>
        </authorList>
    </citation>
    <scope>NUCLEOTIDE SEQUENCE [LARGE SCALE GENOMIC DNA]</scope>
    <source>
        <strain evidence="3">JCM 13929</strain>
    </source>
</reference>
<feature type="region of interest" description="Disordered" evidence="1">
    <location>
        <begin position="1"/>
        <end position="26"/>
    </location>
</feature>
<dbReference type="RefSeq" id="WP_346103597.1">
    <property type="nucleotide sequence ID" value="NZ_BAAAMU010000011.1"/>
</dbReference>
<keyword evidence="3" id="KW-1185">Reference proteome</keyword>